<dbReference type="GO" id="GO:0005847">
    <property type="term" value="C:mRNA cleavage and polyadenylation specificity factor complex"/>
    <property type="evidence" value="ECO:0007669"/>
    <property type="project" value="TreeGrafter"/>
</dbReference>
<feature type="compositionally biased region" description="Polar residues" evidence="5">
    <location>
        <begin position="278"/>
        <end position="287"/>
    </location>
</feature>
<evidence type="ECO:0000313" key="7">
    <source>
        <dbReference type="EMBL" id="CAD5113169.1"/>
    </source>
</evidence>
<accession>A0A7I8VA19</accession>
<dbReference type="FunFam" id="1.10.20.70:FF:000001">
    <property type="entry name" value="Cleavage stimulation factor subunit 2"/>
    <property type="match status" value="1"/>
</dbReference>
<dbReference type="InterPro" id="IPR025742">
    <property type="entry name" value="CSTF2_hinge"/>
</dbReference>
<evidence type="ECO:0000256" key="4">
    <source>
        <dbReference type="PROSITE-ProRule" id="PRU00176"/>
    </source>
</evidence>
<dbReference type="FunFam" id="1.25.40.630:FF:000001">
    <property type="entry name" value="Cleavage stimulation factor subunit 2"/>
    <property type="match status" value="1"/>
</dbReference>
<dbReference type="Gene3D" id="1.10.20.70">
    <property type="entry name" value="Transcription termination and cleavage factor, C-terminal domain"/>
    <property type="match status" value="1"/>
</dbReference>
<dbReference type="InterPro" id="IPR058570">
    <property type="entry name" value="HROB_OB"/>
</dbReference>
<feature type="compositionally biased region" description="Polar residues" evidence="5">
    <location>
        <begin position="707"/>
        <end position="736"/>
    </location>
</feature>
<feature type="region of interest" description="Disordered" evidence="5">
    <location>
        <begin position="764"/>
        <end position="784"/>
    </location>
</feature>
<feature type="compositionally biased region" description="Basic and acidic residues" evidence="5">
    <location>
        <begin position="246"/>
        <end position="264"/>
    </location>
</feature>
<dbReference type="Gene3D" id="1.25.40.630">
    <property type="match status" value="1"/>
</dbReference>
<feature type="region of interest" description="Disordered" evidence="5">
    <location>
        <begin position="707"/>
        <end position="745"/>
    </location>
</feature>
<feature type="domain" description="RRM" evidence="6">
    <location>
        <begin position="21"/>
        <end position="99"/>
    </location>
</feature>
<dbReference type="Pfam" id="PF14327">
    <property type="entry name" value="CSTF2_hinge"/>
    <property type="match status" value="1"/>
</dbReference>
<dbReference type="SMART" id="SM00360">
    <property type="entry name" value="RRM"/>
    <property type="match status" value="1"/>
</dbReference>
<evidence type="ECO:0000256" key="5">
    <source>
        <dbReference type="SAM" id="MobiDB-lite"/>
    </source>
</evidence>
<dbReference type="InterPro" id="IPR035979">
    <property type="entry name" value="RBD_domain_sf"/>
</dbReference>
<name>A0A7I8VA19_9ANNE</name>
<sequence length="939" mass="105931">MAMRDFFGTNNPTFLAERAARSVFVGNIPYEATEDSLRDIFAQVGTVLNFRLVYDRDSGKPKGYGFCEYQDAETAQSAMRNLNNHDYHGRALRVGVAQGDVPFKDEIRQQPVPGPQFESPYGPTVEPNEAPEAISKIVASLPPEQMQELMKQMKLCIQNDPNEARNALLQNPQLAYALLQVQIVMKVIDPQVAKGMLHRQPESVPSSVISASDMPFIPQRPSNTNSPMPDTTRAAGGDLVVGRISAPEEPRRPADVSETRDPRRQMASADPRARAAVTTRNESTPPSQAEDEKTALIMQVLQLSDEQISMLPPEQRQSILILREQITRSSNSMKVIAKMERSFGSGFSDEDSDIEELIGSIDTDDQQINSKEDRTIIKESQPTNNSQKLSFLDKNRSTSSINSQNIFEIPATLTQDSGFLVPRSVNNTKKTPERSIVQKKDYCKEEVTVLKTETENSRWKSNFPGPAGVITKSIQHSVPELQKWKNFRMPETRVSTQLPNTQATADNNFWSKIKNKLEPEILSFMRKNNISSIFDQINMKRTKLSWLVGYVVAEEYICGKDGRIILKDDSSAEITAFCHRDVIEAYSHYFQHGGVLLLKDVTVLRTHVILNSWNFVRIYALNNEREIDVKELQTIDVQDIIRAESNEKTADQEISSKEIPSAVASQQVQADFFDDDNFDEFKMLTDEDFIAASMATDSMSSSKLQNEITKPTNNDLPNVTNSKNIPSKFNFRSKSSPPKVKSQADVSKVFDDDDFETIVQDLDMNSFSKEKEPSSTQNRKVKTKKFSASQFQVISQTQIKKEASNDSIIEAVPDGKTNKFNFKNFNKAKSTKETTTSLLRDVRISEKNDNSRKRDRKSATDATMSESFLKKIDAHLSPFKKKKREDTSANNKCMEKSFSFKKPIAQSPKKIPEIKAELFSDDKLDDLMAEGNLDDWLNT</sequence>
<evidence type="ECO:0000313" key="8">
    <source>
        <dbReference type="Proteomes" id="UP000549394"/>
    </source>
</evidence>
<evidence type="ECO:0000256" key="2">
    <source>
        <dbReference type="ARBA" id="ARBA00022884"/>
    </source>
</evidence>
<keyword evidence="8" id="KW-1185">Reference proteome</keyword>
<evidence type="ECO:0000256" key="3">
    <source>
        <dbReference type="ARBA" id="ARBA00023242"/>
    </source>
</evidence>
<organism evidence="7 8">
    <name type="scientific">Dimorphilus gyrociliatus</name>
    <dbReference type="NCBI Taxonomy" id="2664684"/>
    <lineage>
        <taxon>Eukaryota</taxon>
        <taxon>Metazoa</taxon>
        <taxon>Spiralia</taxon>
        <taxon>Lophotrochozoa</taxon>
        <taxon>Annelida</taxon>
        <taxon>Polychaeta</taxon>
        <taxon>Polychaeta incertae sedis</taxon>
        <taxon>Dinophilidae</taxon>
        <taxon>Dimorphilus</taxon>
    </lineage>
</organism>
<dbReference type="InterPro" id="IPR026896">
    <property type="entry name" value="CSTF_C"/>
</dbReference>
<comment type="subcellular location">
    <subcellularLocation>
        <location evidence="1">Nucleus</location>
    </subcellularLocation>
</comment>
<dbReference type="Pfam" id="PF14304">
    <property type="entry name" value="CSTF_C"/>
    <property type="match status" value="1"/>
</dbReference>
<dbReference type="SUPFAM" id="SSF54928">
    <property type="entry name" value="RNA-binding domain, RBD"/>
    <property type="match status" value="1"/>
</dbReference>
<dbReference type="PANTHER" id="PTHR45735">
    <property type="entry name" value="CLEAVAGE STIMULATION FACTOR SUBUNIT 2"/>
    <property type="match status" value="1"/>
</dbReference>
<dbReference type="OrthoDB" id="272703at2759"/>
<dbReference type="PROSITE" id="PS50102">
    <property type="entry name" value="RRM"/>
    <property type="match status" value="1"/>
</dbReference>
<dbReference type="GO" id="GO:0000725">
    <property type="term" value="P:recombinational repair"/>
    <property type="evidence" value="ECO:0007669"/>
    <property type="project" value="InterPro"/>
</dbReference>
<dbReference type="Proteomes" id="UP000549394">
    <property type="component" value="Unassembled WGS sequence"/>
</dbReference>
<dbReference type="AlphaFoldDB" id="A0A7I8VA19"/>
<dbReference type="CDD" id="cd12398">
    <property type="entry name" value="RRM_CSTF2_RNA15_like"/>
    <property type="match status" value="1"/>
</dbReference>
<dbReference type="InterPro" id="IPR012677">
    <property type="entry name" value="Nucleotide-bd_a/b_plait_sf"/>
</dbReference>
<dbReference type="InterPro" id="IPR038192">
    <property type="entry name" value="CSTF_C_sf"/>
</dbReference>
<dbReference type="EMBL" id="CAJFCJ010000003">
    <property type="protein sequence ID" value="CAD5113169.1"/>
    <property type="molecule type" value="Genomic_DNA"/>
</dbReference>
<evidence type="ECO:0000259" key="6">
    <source>
        <dbReference type="PROSITE" id="PS50102"/>
    </source>
</evidence>
<dbReference type="Pfam" id="PF15072">
    <property type="entry name" value="HROB"/>
    <property type="match status" value="1"/>
</dbReference>
<dbReference type="PANTHER" id="PTHR45735:SF2">
    <property type="entry name" value="CLEAVAGE STIMULATION FACTOR SUBUNIT 2"/>
    <property type="match status" value="1"/>
</dbReference>
<protein>
    <submittedName>
        <fullName evidence="7">DgyrCDS2358</fullName>
    </submittedName>
</protein>
<dbReference type="Gene3D" id="3.30.70.330">
    <property type="match status" value="1"/>
</dbReference>
<dbReference type="Pfam" id="PF00076">
    <property type="entry name" value="RRM_1"/>
    <property type="match status" value="1"/>
</dbReference>
<keyword evidence="3" id="KW-0539">Nucleus</keyword>
<reference evidence="7 8" key="1">
    <citation type="submission" date="2020-08" db="EMBL/GenBank/DDBJ databases">
        <authorList>
            <person name="Hejnol A."/>
        </authorList>
    </citation>
    <scope>NUCLEOTIDE SEQUENCE [LARGE SCALE GENOMIC DNA]</scope>
</reference>
<dbReference type="GO" id="GO:0003729">
    <property type="term" value="F:mRNA binding"/>
    <property type="evidence" value="ECO:0007669"/>
    <property type="project" value="TreeGrafter"/>
</dbReference>
<keyword evidence="2 4" id="KW-0694">RNA-binding</keyword>
<proteinExistence type="predicted"/>
<comment type="caution">
    <text evidence="7">The sequence shown here is derived from an EMBL/GenBank/DDBJ whole genome shotgun (WGS) entry which is preliminary data.</text>
</comment>
<dbReference type="InterPro" id="IPR000504">
    <property type="entry name" value="RRM_dom"/>
</dbReference>
<gene>
    <name evidence="7" type="ORF">DGYR_LOCUS2204</name>
</gene>
<feature type="region of interest" description="Disordered" evidence="5">
    <location>
        <begin position="844"/>
        <end position="863"/>
    </location>
</feature>
<dbReference type="GO" id="GO:0031124">
    <property type="term" value="P:mRNA 3'-end processing"/>
    <property type="evidence" value="ECO:0007669"/>
    <property type="project" value="InterPro"/>
</dbReference>
<feature type="region of interest" description="Disordered" evidence="5">
    <location>
        <begin position="244"/>
        <end position="292"/>
    </location>
</feature>
<evidence type="ECO:0000256" key="1">
    <source>
        <dbReference type="ARBA" id="ARBA00004123"/>
    </source>
</evidence>